<evidence type="ECO:0000313" key="1">
    <source>
        <dbReference type="EMBL" id="MBG6140465.1"/>
    </source>
</evidence>
<comment type="caution">
    <text evidence="1">The sequence shown here is derived from an EMBL/GenBank/DDBJ whole genome shotgun (WGS) entry which is preliminary data.</text>
</comment>
<proteinExistence type="predicted"/>
<organism evidence="1 2">
    <name type="scientific">Longispora fulva</name>
    <dbReference type="NCBI Taxonomy" id="619741"/>
    <lineage>
        <taxon>Bacteria</taxon>
        <taxon>Bacillati</taxon>
        <taxon>Actinomycetota</taxon>
        <taxon>Actinomycetes</taxon>
        <taxon>Micromonosporales</taxon>
        <taxon>Micromonosporaceae</taxon>
        <taxon>Longispora</taxon>
    </lineage>
</organism>
<dbReference type="AlphaFoldDB" id="A0A8J7GVQ8"/>
<evidence type="ECO:0000313" key="2">
    <source>
        <dbReference type="Proteomes" id="UP000622552"/>
    </source>
</evidence>
<reference evidence="1" key="1">
    <citation type="submission" date="2020-11" db="EMBL/GenBank/DDBJ databases">
        <title>Sequencing the genomes of 1000 actinobacteria strains.</title>
        <authorList>
            <person name="Klenk H.-P."/>
        </authorList>
    </citation>
    <scope>NUCLEOTIDE SEQUENCE</scope>
    <source>
        <strain evidence="1">DSM 45356</strain>
    </source>
</reference>
<keyword evidence="2" id="KW-1185">Reference proteome</keyword>
<protein>
    <submittedName>
        <fullName evidence="1">Uncharacterized protein</fullName>
    </submittedName>
</protein>
<accession>A0A8J7GVQ8</accession>
<dbReference type="Proteomes" id="UP000622552">
    <property type="component" value="Unassembled WGS sequence"/>
</dbReference>
<dbReference type="RefSeq" id="WP_197007003.1">
    <property type="nucleotide sequence ID" value="NZ_BONS01000005.1"/>
</dbReference>
<sequence length="119" mass="13038">MKPEPGDLTLAVARRLELDWQYVEHIDPSDQLRIVAVREAGRAAGRLLGVQVVTGETDPAAREDEKVVVYVAVTSTSDPQDQERLDQRIRLFADTVAELPAHRGWPGEGLSVPDGPAQT</sequence>
<gene>
    <name evidence="1" type="ORF">IW245_006659</name>
</gene>
<dbReference type="EMBL" id="JADOUF010000001">
    <property type="protein sequence ID" value="MBG6140465.1"/>
    <property type="molecule type" value="Genomic_DNA"/>
</dbReference>
<name>A0A8J7GVQ8_9ACTN</name>